<dbReference type="InterPro" id="IPR050951">
    <property type="entry name" value="Retrovirus_Pol_polyprotein"/>
</dbReference>
<sequence>MEQPQVTAADPQFPADLPDPIRSLLTHHAPVVQTPDQQFYIRKLMGYKFPIEYKTGASNRAADALSRRGDDAEVAALFTTYARPLPKLLEAIAAENTTEQELLRLHEAVAAGTAHPGFTVRSGILYYQHRLVLASTSFFRHQLLTEYHSSPMAGHQGVERTFRRLVTTFYWPAMRADVRRFVAACLACQTTKYSTPLYGRLPPSLFPMISTRSRVASVEELLRDRAELLTDLKNHLATMRQRMTQQANAHRREVTYAVGDLVLLKLRPYRQHSITRPLSTKLSRRFYGPFPILERVGPVAYRLQLPLGSRIHDVFHVSLLRPFMQTGDTLPPVSLPTDFYKGRPISVPIKALDARAILVDGLPQDQWLIRWSDGGPEDSTWEPVVDIRRHYPDLGLEDKAVSDPGGVDTGVVSDQTTPTDHSAPRRVRPKQSVQAPKQAGRRVISEEVGRSIVEPKDQVSELTLLLDSAKSEINDRVEREKKLEEELIAERDTLKEERAKLVEAERKVAELEDALAQAEETARSKEEAFPDDAAIWAACHHTEVARSILTNPEDTMDFFKVMYKEPEGKRMITDVGSYGFQCGQKEERSLLYSRLQKRDPSFDPAKMKLPALYKEEPAPPFPLE</sequence>
<evidence type="ECO:0000256" key="11">
    <source>
        <dbReference type="SAM" id="Coils"/>
    </source>
</evidence>
<keyword evidence="8" id="KW-0548">Nucleotidyltransferase</keyword>
<feature type="domain" description="Tf2-1-like SH3-like" evidence="14">
    <location>
        <begin position="259"/>
        <end position="323"/>
    </location>
</feature>
<evidence type="ECO:0000256" key="3">
    <source>
        <dbReference type="ARBA" id="ARBA00022750"/>
    </source>
</evidence>
<evidence type="ECO:0000256" key="10">
    <source>
        <dbReference type="ARBA" id="ARBA00023172"/>
    </source>
</evidence>
<keyword evidence="4" id="KW-0378">Hydrolase</keyword>
<evidence type="ECO:0000256" key="2">
    <source>
        <dbReference type="ARBA" id="ARBA00022723"/>
    </source>
</evidence>
<dbReference type="PANTHER" id="PTHR37984">
    <property type="entry name" value="PROTEIN CBG26694"/>
    <property type="match status" value="1"/>
</dbReference>
<evidence type="ECO:0000259" key="13">
    <source>
        <dbReference type="Pfam" id="PF17921"/>
    </source>
</evidence>
<dbReference type="OrthoDB" id="5554229at2759"/>
<dbReference type="GO" id="GO:0003887">
    <property type="term" value="F:DNA-directed DNA polymerase activity"/>
    <property type="evidence" value="ECO:0007669"/>
    <property type="project" value="UniProtKB-KW"/>
</dbReference>
<evidence type="ECO:0000256" key="7">
    <source>
        <dbReference type="ARBA" id="ARBA00022918"/>
    </source>
</evidence>
<evidence type="ECO:0000259" key="14">
    <source>
        <dbReference type="Pfam" id="PF24626"/>
    </source>
</evidence>
<dbReference type="Proteomes" id="UP000595140">
    <property type="component" value="Unassembled WGS sequence"/>
</dbReference>
<dbReference type="InterPro" id="IPR041588">
    <property type="entry name" value="Integrase_H2C2"/>
</dbReference>
<dbReference type="SUPFAM" id="SSF54160">
    <property type="entry name" value="Chromo domain-like"/>
    <property type="match status" value="1"/>
</dbReference>
<keyword evidence="1" id="KW-0645">Protease</keyword>
<evidence type="ECO:0000256" key="6">
    <source>
        <dbReference type="ARBA" id="ARBA00022908"/>
    </source>
</evidence>
<dbReference type="GO" id="GO:0006310">
    <property type="term" value="P:DNA recombination"/>
    <property type="evidence" value="ECO:0007669"/>
    <property type="project" value="UniProtKB-KW"/>
</dbReference>
<feature type="domain" description="Integrase zinc-binding" evidence="13">
    <location>
        <begin position="139"/>
        <end position="193"/>
    </location>
</feature>
<evidence type="ECO:0000256" key="1">
    <source>
        <dbReference type="ARBA" id="ARBA00022670"/>
    </source>
</evidence>
<evidence type="ECO:0000256" key="4">
    <source>
        <dbReference type="ARBA" id="ARBA00022801"/>
    </source>
</evidence>
<dbReference type="GO" id="GO:0046872">
    <property type="term" value="F:metal ion binding"/>
    <property type="evidence" value="ECO:0007669"/>
    <property type="project" value="UniProtKB-KW"/>
</dbReference>
<keyword evidence="6" id="KW-0229">DNA integration</keyword>
<dbReference type="InterPro" id="IPR016197">
    <property type="entry name" value="Chromo-like_dom_sf"/>
</dbReference>
<organism evidence="15 16">
    <name type="scientific">Cuscuta campestris</name>
    <dbReference type="NCBI Taxonomy" id="132261"/>
    <lineage>
        <taxon>Eukaryota</taxon>
        <taxon>Viridiplantae</taxon>
        <taxon>Streptophyta</taxon>
        <taxon>Embryophyta</taxon>
        <taxon>Tracheophyta</taxon>
        <taxon>Spermatophyta</taxon>
        <taxon>Magnoliopsida</taxon>
        <taxon>eudicotyledons</taxon>
        <taxon>Gunneridae</taxon>
        <taxon>Pentapetalae</taxon>
        <taxon>asterids</taxon>
        <taxon>lamiids</taxon>
        <taxon>Solanales</taxon>
        <taxon>Convolvulaceae</taxon>
        <taxon>Cuscuteae</taxon>
        <taxon>Cuscuta</taxon>
        <taxon>Cuscuta subgen. Grammica</taxon>
        <taxon>Cuscuta sect. Cleistogrammica</taxon>
    </lineage>
</organism>
<dbReference type="GO" id="GO:0006508">
    <property type="term" value="P:proteolysis"/>
    <property type="evidence" value="ECO:0007669"/>
    <property type="project" value="UniProtKB-KW"/>
</dbReference>
<keyword evidence="16" id="KW-1185">Reference proteome</keyword>
<gene>
    <name evidence="15" type="ORF">CCAM_LOCUS30242</name>
</gene>
<keyword evidence="8" id="KW-0808">Transferase</keyword>
<dbReference type="PANTHER" id="PTHR37984:SF5">
    <property type="entry name" value="PROTEIN NYNRIN-LIKE"/>
    <property type="match status" value="1"/>
</dbReference>
<keyword evidence="11" id="KW-0175">Coiled coil</keyword>
<accession>A0A484MK81</accession>
<evidence type="ECO:0000256" key="8">
    <source>
        <dbReference type="ARBA" id="ARBA00022932"/>
    </source>
</evidence>
<dbReference type="GO" id="GO:0003964">
    <property type="term" value="F:RNA-directed DNA polymerase activity"/>
    <property type="evidence" value="ECO:0007669"/>
    <property type="project" value="UniProtKB-KW"/>
</dbReference>
<keyword evidence="5" id="KW-0460">Magnesium</keyword>
<dbReference type="FunFam" id="1.10.340.70:FF:000001">
    <property type="entry name" value="Retrovirus-related Pol polyprotein from transposon gypsy-like Protein"/>
    <property type="match status" value="1"/>
</dbReference>
<keyword evidence="2" id="KW-0479">Metal-binding</keyword>
<feature type="coiled-coil region" evidence="11">
    <location>
        <begin position="466"/>
        <end position="528"/>
    </location>
</feature>
<reference evidence="15 16" key="1">
    <citation type="submission" date="2018-04" db="EMBL/GenBank/DDBJ databases">
        <authorList>
            <person name="Vogel A."/>
        </authorList>
    </citation>
    <scope>NUCLEOTIDE SEQUENCE [LARGE SCALE GENOMIC DNA]</scope>
</reference>
<dbReference type="Gene3D" id="1.10.340.70">
    <property type="match status" value="1"/>
</dbReference>
<evidence type="ECO:0000313" key="16">
    <source>
        <dbReference type="Proteomes" id="UP000595140"/>
    </source>
</evidence>
<dbReference type="Pfam" id="PF24626">
    <property type="entry name" value="SH3_Tf2-1"/>
    <property type="match status" value="1"/>
</dbReference>
<dbReference type="GO" id="GO:0004190">
    <property type="term" value="F:aspartic-type endopeptidase activity"/>
    <property type="evidence" value="ECO:0007669"/>
    <property type="project" value="UniProtKB-KW"/>
</dbReference>
<dbReference type="GO" id="GO:0015074">
    <property type="term" value="P:DNA integration"/>
    <property type="evidence" value="ECO:0007669"/>
    <property type="project" value="UniProtKB-KW"/>
</dbReference>
<dbReference type="AlphaFoldDB" id="A0A484MK81"/>
<evidence type="ECO:0000256" key="9">
    <source>
        <dbReference type="ARBA" id="ARBA00023125"/>
    </source>
</evidence>
<keyword evidence="3" id="KW-0064">Aspartyl protease</keyword>
<keyword evidence="7" id="KW-0695">RNA-directed DNA polymerase</keyword>
<dbReference type="GO" id="GO:0003677">
    <property type="term" value="F:DNA binding"/>
    <property type="evidence" value="ECO:0007669"/>
    <property type="project" value="UniProtKB-KW"/>
</dbReference>
<name>A0A484MK81_9ASTE</name>
<evidence type="ECO:0000256" key="5">
    <source>
        <dbReference type="ARBA" id="ARBA00022842"/>
    </source>
</evidence>
<dbReference type="EMBL" id="OOIL02003592">
    <property type="protein sequence ID" value="VFQ88466.1"/>
    <property type="molecule type" value="Genomic_DNA"/>
</dbReference>
<evidence type="ECO:0000313" key="15">
    <source>
        <dbReference type="EMBL" id="VFQ88466.1"/>
    </source>
</evidence>
<feature type="region of interest" description="Disordered" evidence="12">
    <location>
        <begin position="396"/>
        <end position="441"/>
    </location>
</feature>
<evidence type="ECO:0000256" key="12">
    <source>
        <dbReference type="SAM" id="MobiDB-lite"/>
    </source>
</evidence>
<proteinExistence type="predicted"/>
<keyword evidence="9" id="KW-0238">DNA-binding</keyword>
<keyword evidence="10" id="KW-0233">DNA recombination</keyword>
<dbReference type="Pfam" id="PF17921">
    <property type="entry name" value="Integrase_H2C2"/>
    <property type="match status" value="1"/>
</dbReference>
<keyword evidence="8" id="KW-0239">DNA-directed DNA polymerase</keyword>
<protein>
    <submittedName>
        <fullName evidence="15">Uncharacterized protein</fullName>
    </submittedName>
</protein>
<dbReference type="InterPro" id="IPR056924">
    <property type="entry name" value="SH3_Tf2-1"/>
</dbReference>